<dbReference type="InParanoid" id="A0A0D0DXR7"/>
<evidence type="ECO:0000256" key="1">
    <source>
        <dbReference type="SAM" id="MobiDB-lite"/>
    </source>
</evidence>
<protein>
    <submittedName>
        <fullName evidence="2">Unplaced genomic scaffold scaffold_587, whole genome shotgun sequence</fullName>
    </submittedName>
</protein>
<keyword evidence="3" id="KW-1185">Reference proteome</keyword>
<feature type="non-terminal residue" evidence="2">
    <location>
        <position position="1"/>
    </location>
</feature>
<dbReference type="HOGENOM" id="CLU_118386_0_0_1"/>
<sequence>PLTFESCSTCICGEASCQLNEKTLAGPGSGYVHIASAGSFVSANINPITSLQKHPKNPQGIFCTMSVCSVNHHGDHDQPHCFSPEDQVPWQKKKKKEGTSSRTPTPTRSGASTPVVSSSSLPAVSAAAITSMFLAASGDTLCGDLSYASINPMGPSTMSPELAAHIHSSLSTILDSGTTTTLVHDHAHFQSFSQDPSATV</sequence>
<evidence type="ECO:0000313" key="3">
    <source>
        <dbReference type="Proteomes" id="UP000054538"/>
    </source>
</evidence>
<feature type="region of interest" description="Disordered" evidence="1">
    <location>
        <begin position="79"/>
        <end position="117"/>
    </location>
</feature>
<evidence type="ECO:0000313" key="2">
    <source>
        <dbReference type="EMBL" id="KIK91249.1"/>
    </source>
</evidence>
<reference evidence="3" key="2">
    <citation type="submission" date="2015-01" db="EMBL/GenBank/DDBJ databases">
        <title>Evolutionary Origins and Diversification of the Mycorrhizal Mutualists.</title>
        <authorList>
            <consortium name="DOE Joint Genome Institute"/>
            <consortium name="Mycorrhizal Genomics Consortium"/>
            <person name="Kohler A."/>
            <person name="Kuo A."/>
            <person name="Nagy L.G."/>
            <person name="Floudas D."/>
            <person name="Copeland A."/>
            <person name="Barry K.W."/>
            <person name="Cichocki N."/>
            <person name="Veneault-Fourrey C."/>
            <person name="LaButti K."/>
            <person name="Lindquist E.A."/>
            <person name="Lipzen A."/>
            <person name="Lundell T."/>
            <person name="Morin E."/>
            <person name="Murat C."/>
            <person name="Riley R."/>
            <person name="Ohm R."/>
            <person name="Sun H."/>
            <person name="Tunlid A."/>
            <person name="Henrissat B."/>
            <person name="Grigoriev I.V."/>
            <person name="Hibbett D.S."/>
            <person name="Martin F."/>
        </authorList>
    </citation>
    <scope>NUCLEOTIDE SEQUENCE [LARGE SCALE GENOMIC DNA]</scope>
    <source>
        <strain evidence="3">Ve08.2h10</strain>
    </source>
</reference>
<dbReference type="Proteomes" id="UP000054538">
    <property type="component" value="Unassembled WGS sequence"/>
</dbReference>
<gene>
    <name evidence="2" type="ORF">PAXRUDRAFT_149909</name>
</gene>
<organism evidence="2 3">
    <name type="scientific">Paxillus rubicundulus Ve08.2h10</name>
    <dbReference type="NCBI Taxonomy" id="930991"/>
    <lineage>
        <taxon>Eukaryota</taxon>
        <taxon>Fungi</taxon>
        <taxon>Dikarya</taxon>
        <taxon>Basidiomycota</taxon>
        <taxon>Agaricomycotina</taxon>
        <taxon>Agaricomycetes</taxon>
        <taxon>Agaricomycetidae</taxon>
        <taxon>Boletales</taxon>
        <taxon>Paxilineae</taxon>
        <taxon>Paxillaceae</taxon>
        <taxon>Paxillus</taxon>
    </lineage>
</organism>
<dbReference type="EMBL" id="KN825409">
    <property type="protein sequence ID" value="KIK91249.1"/>
    <property type="molecule type" value="Genomic_DNA"/>
</dbReference>
<accession>A0A0D0DXR7</accession>
<feature type="compositionally biased region" description="Low complexity" evidence="1">
    <location>
        <begin position="100"/>
        <end position="117"/>
    </location>
</feature>
<proteinExistence type="predicted"/>
<dbReference type="AlphaFoldDB" id="A0A0D0DXR7"/>
<name>A0A0D0DXR7_9AGAM</name>
<reference evidence="2 3" key="1">
    <citation type="submission" date="2014-04" db="EMBL/GenBank/DDBJ databases">
        <authorList>
            <consortium name="DOE Joint Genome Institute"/>
            <person name="Kuo A."/>
            <person name="Kohler A."/>
            <person name="Jargeat P."/>
            <person name="Nagy L.G."/>
            <person name="Floudas D."/>
            <person name="Copeland A."/>
            <person name="Barry K.W."/>
            <person name="Cichocki N."/>
            <person name="Veneault-Fourrey C."/>
            <person name="LaButti K."/>
            <person name="Lindquist E.A."/>
            <person name="Lipzen A."/>
            <person name="Lundell T."/>
            <person name="Morin E."/>
            <person name="Murat C."/>
            <person name="Sun H."/>
            <person name="Tunlid A."/>
            <person name="Henrissat B."/>
            <person name="Grigoriev I.V."/>
            <person name="Hibbett D.S."/>
            <person name="Martin F."/>
            <person name="Nordberg H.P."/>
            <person name="Cantor M.N."/>
            <person name="Hua S.X."/>
        </authorList>
    </citation>
    <scope>NUCLEOTIDE SEQUENCE [LARGE SCALE GENOMIC DNA]</scope>
    <source>
        <strain evidence="2 3">Ve08.2h10</strain>
    </source>
</reference>
<dbReference type="OrthoDB" id="2688793at2759"/>